<organism evidence="13 14">
    <name type="scientific">Marinicauda algicola</name>
    <dbReference type="NCBI Taxonomy" id="2029849"/>
    <lineage>
        <taxon>Bacteria</taxon>
        <taxon>Pseudomonadati</taxon>
        <taxon>Pseudomonadota</taxon>
        <taxon>Alphaproteobacteria</taxon>
        <taxon>Maricaulales</taxon>
        <taxon>Maricaulaceae</taxon>
        <taxon>Marinicauda</taxon>
    </lineage>
</organism>
<dbReference type="InterPro" id="IPR022813">
    <property type="entry name" value="SecD/SecF_arch_bac"/>
</dbReference>
<feature type="transmembrane region" description="Helical" evidence="9">
    <location>
        <begin position="400"/>
        <end position="433"/>
    </location>
</feature>
<dbReference type="InterPro" id="IPR055344">
    <property type="entry name" value="SecD_SecF_C_bact"/>
</dbReference>
<dbReference type="PANTHER" id="PTHR30081">
    <property type="entry name" value="PROTEIN-EXPORT MEMBRANE PROTEIN SEC"/>
    <property type="match status" value="1"/>
</dbReference>
<evidence type="ECO:0000259" key="10">
    <source>
        <dbReference type="Pfam" id="PF02355"/>
    </source>
</evidence>
<sequence length="553" mass="58984">MLYFPPWKIALVLGVIVLGILFSVPNFVPESVRMEPARAEGEAPEPKGIWTILPHKTVNLGLDLRGGSHIVFEVDMDEVRQERLDNLAEDARNALRQLEPPIFTRPAVVAGEVIVRLPGAEDMDRALEALRALNEPVTTAGGGQSLQQTLDIVRGEDGQTLRLSITDAAFEAIRQRTVTQSIEVIRRRIDATGTTEPTIARQGEDRVLVQVPGESDPQRIIDLVGTAARLTFHMVEPNVDIGPGGEARTPPGVMVLPYPGAAEFGGVPYIAVQRRALITGDQLVNASQGFGPEGQVVVNFRFNTSGARIFADVTSQNVGQRFAVVLDEEVISAPRINSPITGGSGFIEGGFTVQTANDLANMLNAGALPASLTPVELRTVGPGLGQDSIEAGQIAVTIGFALVIVVMLLAYGLFGVFATIALLANVVLILGALSGLQATLTLPGIGGIILTIGMAVDANVLIFERIREEYQAGRSVVNAIESGFNRAFAAILDANVTTFIAAAVLYMMGAGPVRGFAVTLGIGILTSVFTAYTFSRLVISFWLRFQRPKTLAF</sequence>
<feature type="transmembrane region" description="Helical" evidence="9">
    <location>
        <begin position="445"/>
        <end position="466"/>
    </location>
</feature>
<dbReference type="Pfam" id="PF07549">
    <property type="entry name" value="Sec_GG"/>
    <property type="match status" value="1"/>
</dbReference>
<dbReference type="GO" id="GO:0043952">
    <property type="term" value="P:protein transport by the Sec complex"/>
    <property type="evidence" value="ECO:0007669"/>
    <property type="project" value="UniProtKB-UniRule"/>
</dbReference>
<comment type="function">
    <text evidence="9">Part of the Sec protein translocase complex. Interacts with the SecYEG preprotein conducting channel. SecDF uses the proton motive force (PMF) to complete protein translocation after the ATP-dependent function of SecA.</text>
</comment>
<evidence type="ECO:0000256" key="7">
    <source>
        <dbReference type="ARBA" id="ARBA00023010"/>
    </source>
</evidence>
<feature type="domain" description="SecDF P1 head subdomain" evidence="12">
    <location>
        <begin position="269"/>
        <end position="370"/>
    </location>
</feature>
<evidence type="ECO:0000259" key="12">
    <source>
        <dbReference type="Pfam" id="PF22599"/>
    </source>
</evidence>
<feature type="domain" description="Protein translocase subunit SecDF P1" evidence="11">
    <location>
        <begin position="178"/>
        <end position="236"/>
    </location>
</feature>
<gene>
    <name evidence="9 13" type="primary">secD</name>
    <name evidence="13" type="ORF">E5163_12240</name>
</gene>
<proteinExistence type="inferred from homology"/>
<dbReference type="OrthoDB" id="9805019at2"/>
<keyword evidence="14" id="KW-1185">Reference proteome</keyword>
<dbReference type="AlphaFoldDB" id="A0A4S2GZM8"/>
<feature type="transmembrane region" description="Helical" evidence="9">
    <location>
        <begin position="6"/>
        <end position="28"/>
    </location>
</feature>
<dbReference type="GO" id="GO:0006605">
    <property type="term" value="P:protein targeting"/>
    <property type="evidence" value="ECO:0007669"/>
    <property type="project" value="UniProtKB-UniRule"/>
</dbReference>
<dbReference type="GO" id="GO:0015450">
    <property type="term" value="F:protein-transporting ATPase activity"/>
    <property type="evidence" value="ECO:0007669"/>
    <property type="project" value="InterPro"/>
</dbReference>
<keyword evidence="6 9" id="KW-1133">Transmembrane helix</keyword>
<reference evidence="13 14" key="1">
    <citation type="journal article" date="2017" name="Int. J. Syst. Evol. Microbiol.">
        <title>Marinicauda algicola sp. nov., isolated from a marine red alga Rhodosorus marinus.</title>
        <authorList>
            <person name="Jeong S.E."/>
            <person name="Jeon S.H."/>
            <person name="Chun B.H."/>
            <person name="Kim D.W."/>
            <person name="Jeon C.O."/>
        </authorList>
    </citation>
    <scope>NUCLEOTIDE SEQUENCE [LARGE SCALE GENOMIC DNA]</scope>
    <source>
        <strain evidence="13 14">JCM 31718</strain>
    </source>
</reference>
<feature type="transmembrane region" description="Helical" evidence="9">
    <location>
        <begin position="515"/>
        <end position="539"/>
    </location>
</feature>
<dbReference type="Pfam" id="PF21760">
    <property type="entry name" value="SecD_1st"/>
    <property type="match status" value="1"/>
</dbReference>
<comment type="subcellular location">
    <subcellularLocation>
        <location evidence="1 9">Cell membrane</location>
        <topology evidence="1 9">Multi-pass membrane protein</topology>
    </subcellularLocation>
</comment>
<keyword evidence="3 9" id="KW-1003">Cell membrane</keyword>
<dbReference type="Pfam" id="PF22599">
    <property type="entry name" value="SecDF_P1_head"/>
    <property type="match status" value="1"/>
</dbReference>
<keyword evidence="2 9" id="KW-0813">Transport</keyword>
<name>A0A4S2GZM8_9PROT</name>
<keyword evidence="5 9" id="KW-0653">Protein transport</keyword>
<comment type="similarity">
    <text evidence="9">Belongs to the SecD/SecF family. SecD subfamily.</text>
</comment>
<accession>A0A4S2GZM8</accession>
<keyword evidence="4 9" id="KW-0812">Transmembrane</keyword>
<dbReference type="InterPro" id="IPR048634">
    <property type="entry name" value="SecD_SecF_C"/>
</dbReference>
<protein>
    <recommendedName>
        <fullName evidence="9">Protein translocase subunit SecD</fullName>
    </recommendedName>
</protein>
<dbReference type="GO" id="GO:0005886">
    <property type="term" value="C:plasma membrane"/>
    <property type="evidence" value="ECO:0007669"/>
    <property type="project" value="UniProtKB-SubCell"/>
</dbReference>
<dbReference type="NCBIfam" id="TIGR00916">
    <property type="entry name" value="2A0604s01"/>
    <property type="match status" value="1"/>
</dbReference>
<dbReference type="SUPFAM" id="SSF82866">
    <property type="entry name" value="Multidrug efflux transporter AcrB transmembrane domain"/>
    <property type="match status" value="1"/>
</dbReference>
<keyword evidence="8 9" id="KW-0472">Membrane</keyword>
<evidence type="ECO:0000256" key="3">
    <source>
        <dbReference type="ARBA" id="ARBA00022475"/>
    </source>
</evidence>
<dbReference type="InterPro" id="IPR054384">
    <property type="entry name" value="SecDF_P1_head"/>
</dbReference>
<dbReference type="Gene3D" id="3.30.70.3400">
    <property type="match status" value="1"/>
</dbReference>
<dbReference type="Gene3D" id="3.30.70.3220">
    <property type="match status" value="1"/>
</dbReference>
<evidence type="ECO:0000256" key="8">
    <source>
        <dbReference type="ARBA" id="ARBA00023136"/>
    </source>
</evidence>
<evidence type="ECO:0000256" key="4">
    <source>
        <dbReference type="ARBA" id="ARBA00022692"/>
    </source>
</evidence>
<dbReference type="PANTHER" id="PTHR30081:SF1">
    <property type="entry name" value="PROTEIN TRANSLOCASE SUBUNIT SECD"/>
    <property type="match status" value="1"/>
</dbReference>
<comment type="subunit">
    <text evidence="9">Forms a complex with SecF. Part of the essential Sec protein translocation apparatus which comprises SecA, SecYEG and auxiliary proteins SecDF-YajC and YidC.</text>
</comment>
<comment type="caution">
    <text evidence="13">The sequence shown here is derived from an EMBL/GenBank/DDBJ whole genome shotgun (WGS) entry which is preliminary data.</text>
</comment>
<dbReference type="Gene3D" id="3.30.1360.200">
    <property type="match status" value="1"/>
</dbReference>
<dbReference type="RefSeq" id="WP_135996420.1">
    <property type="nucleotide sequence ID" value="NZ_CP071057.1"/>
</dbReference>
<evidence type="ECO:0000256" key="1">
    <source>
        <dbReference type="ARBA" id="ARBA00004651"/>
    </source>
</evidence>
<evidence type="ECO:0000259" key="11">
    <source>
        <dbReference type="Pfam" id="PF21760"/>
    </source>
</evidence>
<feature type="transmembrane region" description="Helical" evidence="9">
    <location>
        <begin position="487"/>
        <end position="509"/>
    </location>
</feature>
<evidence type="ECO:0000313" key="14">
    <source>
        <dbReference type="Proteomes" id="UP000308054"/>
    </source>
</evidence>
<feature type="domain" description="Protein export membrane protein SecD/SecF C-terminal" evidence="10">
    <location>
        <begin position="375"/>
        <end position="532"/>
    </location>
</feature>
<evidence type="ECO:0000256" key="9">
    <source>
        <dbReference type="HAMAP-Rule" id="MF_01463"/>
    </source>
</evidence>
<dbReference type="NCBIfam" id="TIGR01129">
    <property type="entry name" value="secD"/>
    <property type="match status" value="1"/>
</dbReference>
<dbReference type="HAMAP" id="MF_01463_B">
    <property type="entry name" value="SecD_B"/>
    <property type="match status" value="1"/>
</dbReference>
<comment type="caution">
    <text evidence="9">Lacks conserved residue(s) required for the propagation of feature annotation.</text>
</comment>
<evidence type="ECO:0000256" key="5">
    <source>
        <dbReference type="ARBA" id="ARBA00022927"/>
    </source>
</evidence>
<evidence type="ECO:0000256" key="6">
    <source>
        <dbReference type="ARBA" id="ARBA00022989"/>
    </source>
</evidence>
<dbReference type="InterPro" id="IPR022646">
    <property type="entry name" value="SecD/SecF_CS"/>
</dbReference>
<evidence type="ECO:0000256" key="2">
    <source>
        <dbReference type="ARBA" id="ARBA00022448"/>
    </source>
</evidence>
<dbReference type="FunFam" id="1.20.1640.10:FF:000004">
    <property type="entry name" value="Protein translocase subunit SecD"/>
    <property type="match status" value="1"/>
</dbReference>
<dbReference type="Pfam" id="PF02355">
    <property type="entry name" value="SecD_SecF_C"/>
    <property type="match status" value="1"/>
</dbReference>
<dbReference type="EMBL" id="SRXW01000003">
    <property type="protein sequence ID" value="TGY88574.1"/>
    <property type="molecule type" value="Genomic_DNA"/>
</dbReference>
<evidence type="ECO:0000313" key="13">
    <source>
        <dbReference type="EMBL" id="TGY88574.1"/>
    </source>
</evidence>
<dbReference type="InterPro" id="IPR005791">
    <property type="entry name" value="SecD"/>
</dbReference>
<dbReference type="GO" id="GO:0065002">
    <property type="term" value="P:intracellular protein transmembrane transport"/>
    <property type="evidence" value="ECO:0007669"/>
    <property type="project" value="UniProtKB-UniRule"/>
</dbReference>
<dbReference type="InterPro" id="IPR048631">
    <property type="entry name" value="SecD_1st"/>
</dbReference>
<dbReference type="Proteomes" id="UP000308054">
    <property type="component" value="Unassembled WGS sequence"/>
</dbReference>
<keyword evidence="7 9" id="KW-0811">Translocation</keyword>
<dbReference type="Gene3D" id="1.20.1640.10">
    <property type="entry name" value="Multidrug efflux transporter AcrB transmembrane domain"/>
    <property type="match status" value="1"/>
</dbReference>